<reference evidence="3" key="1">
    <citation type="journal article" date="2019" name="Int. J. Syst. Evol. Microbiol.">
        <title>The Global Catalogue of Microorganisms (GCM) 10K type strain sequencing project: providing services to taxonomists for standard genome sequencing and annotation.</title>
        <authorList>
            <consortium name="The Broad Institute Genomics Platform"/>
            <consortium name="The Broad Institute Genome Sequencing Center for Infectious Disease"/>
            <person name="Wu L."/>
            <person name="Ma J."/>
        </authorList>
    </citation>
    <scope>NUCLEOTIDE SEQUENCE [LARGE SCALE GENOMIC DNA]</scope>
    <source>
        <strain evidence="3">KCTC 52640</strain>
    </source>
</reference>
<keyword evidence="1" id="KW-0472">Membrane</keyword>
<dbReference type="Proteomes" id="UP001595462">
    <property type="component" value="Unassembled WGS sequence"/>
</dbReference>
<dbReference type="InterPro" id="IPR021806">
    <property type="entry name" value="DUF3379"/>
</dbReference>
<organism evidence="2 3">
    <name type="scientific">Salinisphaera aquimarina</name>
    <dbReference type="NCBI Taxonomy" id="2094031"/>
    <lineage>
        <taxon>Bacteria</taxon>
        <taxon>Pseudomonadati</taxon>
        <taxon>Pseudomonadota</taxon>
        <taxon>Gammaproteobacteria</taxon>
        <taxon>Salinisphaerales</taxon>
        <taxon>Salinisphaeraceae</taxon>
        <taxon>Salinisphaera</taxon>
    </lineage>
</organism>
<protein>
    <submittedName>
        <fullName evidence="2">DUF3379 family protein</fullName>
    </submittedName>
</protein>
<accession>A0ABV7ETN6</accession>
<dbReference type="EMBL" id="JBHRSS010000007">
    <property type="protein sequence ID" value="MFC3105223.1"/>
    <property type="molecule type" value="Genomic_DNA"/>
</dbReference>
<keyword evidence="3" id="KW-1185">Reference proteome</keyword>
<evidence type="ECO:0000256" key="1">
    <source>
        <dbReference type="SAM" id="Phobius"/>
    </source>
</evidence>
<dbReference type="RefSeq" id="WP_380690783.1">
    <property type="nucleotide sequence ID" value="NZ_JBHRSS010000007.1"/>
</dbReference>
<keyword evidence="1" id="KW-1133">Transmembrane helix</keyword>
<keyword evidence="1" id="KW-0812">Transmembrane</keyword>
<evidence type="ECO:0000313" key="2">
    <source>
        <dbReference type="EMBL" id="MFC3105223.1"/>
    </source>
</evidence>
<feature type="transmembrane region" description="Helical" evidence="1">
    <location>
        <begin position="75"/>
        <end position="93"/>
    </location>
</feature>
<name>A0ABV7ETN6_9GAMM</name>
<dbReference type="Pfam" id="PF11859">
    <property type="entry name" value="DUF3379"/>
    <property type="match status" value="1"/>
</dbReference>
<gene>
    <name evidence="2" type="ORF">ACFOSU_15175</name>
</gene>
<comment type="caution">
    <text evidence="2">The sequence shown here is derived from an EMBL/GenBank/DDBJ whole genome shotgun (WGS) entry which is preliminary data.</text>
</comment>
<sequence>MNCLECRRALLTQPRARDTRVAAHLRECAACARLAGEQLQFEQQLDAALRVPVPENLRERVRFAASMRPRRVRRWLAAAAVVAALATGLSLGGREYQTSQTLTRAIASRMQEPAASDQTLAITSPRLARLAQRLKAYLAAADMGRVVSARESMIHGREAAEFYIVHGQEHARIFMMPDASLTMAHDVQADGIPGKLIPLGDGVIGVFCPDRRMLARFAANVRQSMDRRG</sequence>
<evidence type="ECO:0000313" key="3">
    <source>
        <dbReference type="Proteomes" id="UP001595462"/>
    </source>
</evidence>
<proteinExistence type="predicted"/>